<evidence type="ECO:0000256" key="2">
    <source>
        <dbReference type="ARBA" id="ARBA00022448"/>
    </source>
</evidence>
<name>A0A6C1EAL1_SACPS</name>
<dbReference type="PANTHER" id="PTHR15837:SF0">
    <property type="entry name" value="RAN GUANINE NUCLEOTIDE RELEASE FACTOR"/>
    <property type="match status" value="1"/>
</dbReference>
<dbReference type="PANTHER" id="PTHR15837">
    <property type="entry name" value="RAN GUANINE NUCLEOTIDE RELEASE FACTOR"/>
    <property type="match status" value="1"/>
</dbReference>
<dbReference type="FunFam" id="3.40.1000.10:FF:000014">
    <property type="entry name" value="Nuclear import protein MOG1"/>
    <property type="match status" value="1"/>
</dbReference>
<dbReference type="OrthoDB" id="10255285at2759"/>
<dbReference type="GO" id="GO:0031267">
    <property type="term" value="F:small GTPase binding"/>
    <property type="evidence" value="ECO:0007669"/>
    <property type="project" value="TreeGrafter"/>
</dbReference>
<dbReference type="Gene3D" id="3.40.1000.10">
    <property type="entry name" value="Mog1/PsbP, alpha/beta/alpha sandwich"/>
    <property type="match status" value="1"/>
</dbReference>
<dbReference type="InterPro" id="IPR016123">
    <property type="entry name" value="Mog1/PsbP_a/b/a-sand"/>
</dbReference>
<dbReference type="Proteomes" id="UP000501346">
    <property type="component" value="Chromosome SeX-ScX"/>
</dbReference>
<dbReference type="EMBL" id="CP049007">
    <property type="protein sequence ID" value="QID86165.1"/>
    <property type="molecule type" value="Genomic_DNA"/>
</dbReference>
<proteinExistence type="inferred from homology"/>
<dbReference type="CDD" id="cd00224">
    <property type="entry name" value="Mog1"/>
    <property type="match status" value="1"/>
</dbReference>
<evidence type="ECO:0000313" key="4">
    <source>
        <dbReference type="EMBL" id="QID86165.1"/>
    </source>
</evidence>
<dbReference type="GO" id="GO:0006606">
    <property type="term" value="P:protein import into nucleus"/>
    <property type="evidence" value="ECO:0007669"/>
    <property type="project" value="TreeGrafter"/>
</dbReference>
<keyword evidence="5" id="KW-1185">Reference proteome</keyword>
<keyword evidence="3" id="KW-0653">Protein transport</keyword>
<keyword evidence="2" id="KW-0813">Transport</keyword>
<dbReference type="GO" id="GO:0005634">
    <property type="term" value="C:nucleus"/>
    <property type="evidence" value="ECO:0007669"/>
    <property type="project" value="TreeGrafter"/>
</dbReference>
<gene>
    <name evidence="4" type="primary">MOG1_2</name>
    <name evidence="4" type="ORF">GRS66_008781</name>
</gene>
<dbReference type="AlphaFoldDB" id="A0A6C1EAL1"/>
<comment type="similarity">
    <text evidence="1">Belongs to the MOG1 family.</text>
</comment>
<evidence type="ECO:0000313" key="5">
    <source>
        <dbReference type="Proteomes" id="UP000501346"/>
    </source>
</evidence>
<evidence type="ECO:0000256" key="1">
    <source>
        <dbReference type="ARBA" id="ARBA00010307"/>
    </source>
</evidence>
<dbReference type="Pfam" id="PF04603">
    <property type="entry name" value="Mog1"/>
    <property type="match status" value="1"/>
</dbReference>
<accession>A0A6C1EAL1</accession>
<reference evidence="4 5" key="1">
    <citation type="journal article" date="2019" name="BMC Genomics">
        <title>Chromosome level assembly and comparative genome analysis confirm lager-brewing yeasts originated from a single hybridization.</title>
        <authorList>
            <person name="Salazar A.N."/>
            <person name="Gorter de Vries A.R."/>
            <person name="van den Broek M."/>
            <person name="Brouwers N."/>
            <person name="de la Torre Cortes P."/>
            <person name="Kuijpers N.G.A."/>
            <person name="Daran J.G."/>
            <person name="Abeel T."/>
        </authorList>
    </citation>
    <scope>NUCLEOTIDE SEQUENCE [LARGE SCALE GENOMIC DNA]</scope>
    <source>
        <strain evidence="4 5">CBS 1483</strain>
    </source>
</reference>
<sequence length="218" mass="24307">MKIEKASHISQPVQLSTCTLIDTYPGHQGSMNNKEVELYGGAITTVVPPGFIDASTLREVPDTQEVYVNSRRDEEEFEDGLATNESIIVDLLETVDKSDLKEAWQFHVEDLTELNGTTKWEALQEDTVQQGTKFTGLVMEVANKWGKPDLAQTVVIGVALIRLTQFDTDVVISINVPLTKEEASQASNKELPARCHAVYQLLQEMVRKFHVVDTSLFA</sequence>
<dbReference type="InterPro" id="IPR007681">
    <property type="entry name" value="Mog1"/>
</dbReference>
<dbReference type="GO" id="GO:0005085">
    <property type="term" value="F:guanyl-nucleotide exchange factor activity"/>
    <property type="evidence" value="ECO:0007669"/>
    <property type="project" value="TreeGrafter"/>
</dbReference>
<dbReference type="SUPFAM" id="SSF55724">
    <property type="entry name" value="Mog1p/PsbP-like"/>
    <property type="match status" value="1"/>
</dbReference>
<organism evidence="4 5">
    <name type="scientific">Saccharomyces pastorianus</name>
    <name type="common">Lager yeast</name>
    <name type="synonym">Saccharomyces cerevisiae x Saccharomyces eubayanus</name>
    <dbReference type="NCBI Taxonomy" id="27292"/>
    <lineage>
        <taxon>Eukaryota</taxon>
        <taxon>Fungi</taxon>
        <taxon>Dikarya</taxon>
        <taxon>Ascomycota</taxon>
        <taxon>Saccharomycotina</taxon>
        <taxon>Saccharomycetes</taxon>
        <taxon>Saccharomycetales</taxon>
        <taxon>Saccharomycetaceae</taxon>
        <taxon>Saccharomyces</taxon>
    </lineage>
</organism>
<protein>
    <submittedName>
        <fullName evidence="4">Multicopy suppressor of ts gsp1</fullName>
    </submittedName>
</protein>
<dbReference type="SMR" id="A0A6C1EAL1"/>
<evidence type="ECO:0000256" key="3">
    <source>
        <dbReference type="ARBA" id="ARBA00022927"/>
    </source>
</evidence>